<keyword evidence="2" id="KW-1185">Reference proteome</keyword>
<dbReference type="EMBL" id="FO203526">
    <property type="protein sequence ID" value="CCO59510.1"/>
    <property type="molecule type" value="Genomic_DNA"/>
</dbReference>
<dbReference type="STRING" id="28173.VIBNI_A3534"/>
<organism evidence="1 2">
    <name type="scientific">Vibrio nigripulchritudo</name>
    <dbReference type="NCBI Taxonomy" id="28173"/>
    <lineage>
        <taxon>Bacteria</taxon>
        <taxon>Pseudomonadati</taxon>
        <taxon>Pseudomonadota</taxon>
        <taxon>Gammaproteobacteria</taxon>
        <taxon>Vibrionales</taxon>
        <taxon>Vibrionaceae</taxon>
        <taxon>Vibrio</taxon>
    </lineage>
</organism>
<proteinExistence type="predicted"/>
<gene>
    <name evidence="1" type="ORF">VIBNI_A3534</name>
</gene>
<reference evidence="1 2" key="1">
    <citation type="journal article" date="2013" name="ISME J.">
        <title>Comparative genomics of pathogenic lineages of Vibrio nigripulchritudo identifies virulence-associated traits.</title>
        <authorList>
            <person name="Goudenege D."/>
            <person name="Labreuche Y."/>
            <person name="Krin E."/>
            <person name="Ansquer D."/>
            <person name="Mangenot S."/>
            <person name="Calteau A."/>
            <person name="Medigue C."/>
            <person name="Mazel D."/>
            <person name="Polz M.F."/>
            <person name="Le Roux F."/>
        </authorList>
    </citation>
    <scope>NUCLEOTIDE SEQUENCE [LARGE SCALE GENOMIC DNA]</scope>
    <source>
        <strain evidence="2">SnF1</strain>
    </source>
</reference>
<protein>
    <submittedName>
        <fullName evidence="1">Uncharacterized protein</fullName>
    </submittedName>
</protein>
<sequence>METPIHSVSIDLNNLQQALSLRNEARKCVEEWTKVSGVAAEGSQAHQIALTQVTLWTRILNEARQSIKLLGGLDDGNRF</sequence>
<evidence type="ECO:0000313" key="2">
    <source>
        <dbReference type="Proteomes" id="UP000016895"/>
    </source>
</evidence>
<dbReference type="Proteomes" id="UP000016895">
    <property type="component" value="Chromosome 1"/>
</dbReference>
<dbReference type="RefSeq" id="WP_022551937.1">
    <property type="nucleotide sequence ID" value="NC_022528.1"/>
</dbReference>
<name>U4K9V0_9VIBR</name>
<accession>U4K9V0</accession>
<dbReference type="AlphaFoldDB" id="U4K9V0"/>
<dbReference type="KEGG" id="vni:VIBNI_A3534"/>
<dbReference type="PATRIC" id="fig|1260221.3.peg.3353"/>
<evidence type="ECO:0000313" key="1">
    <source>
        <dbReference type="EMBL" id="CCO59510.1"/>
    </source>
</evidence>